<dbReference type="Proteomes" id="UP000662703">
    <property type="component" value="Unassembled WGS sequence"/>
</dbReference>
<dbReference type="InterPro" id="IPR031325">
    <property type="entry name" value="RHS_repeat"/>
</dbReference>
<dbReference type="Gene3D" id="2.180.10.10">
    <property type="entry name" value="RHS repeat-associated core"/>
    <property type="match status" value="1"/>
</dbReference>
<evidence type="ECO:0000256" key="1">
    <source>
        <dbReference type="SAM" id="MobiDB-lite"/>
    </source>
</evidence>
<feature type="region of interest" description="Disordered" evidence="1">
    <location>
        <begin position="237"/>
        <end position="278"/>
    </location>
</feature>
<reference evidence="2 3" key="1">
    <citation type="submission" date="2012-09" db="EMBL/GenBank/DDBJ databases">
        <title>Genome Sequence of alkane-degrading Bacterium Alcanivorax sp. 521-1.</title>
        <authorList>
            <person name="Lai Q."/>
            <person name="Shao Z."/>
        </authorList>
    </citation>
    <scope>NUCLEOTIDE SEQUENCE [LARGE SCALE GENOMIC DNA]</scope>
    <source>
        <strain evidence="2 3">521-1</strain>
    </source>
</reference>
<keyword evidence="3" id="KW-1185">Reference proteome</keyword>
<name>A0ABS0AL68_9GAMM</name>
<evidence type="ECO:0000313" key="2">
    <source>
        <dbReference type="EMBL" id="MBF5054867.1"/>
    </source>
</evidence>
<dbReference type="NCBIfam" id="TIGR01643">
    <property type="entry name" value="YD_repeat_2x"/>
    <property type="match status" value="1"/>
</dbReference>
<accession>A0ABS0AL68</accession>
<dbReference type="EMBL" id="ARXX01000002">
    <property type="protein sequence ID" value="MBF5054867.1"/>
    <property type="molecule type" value="Genomic_DNA"/>
</dbReference>
<dbReference type="InterPro" id="IPR006530">
    <property type="entry name" value="YD"/>
</dbReference>
<protein>
    <submittedName>
        <fullName evidence="2">YD repeat-containing protein</fullName>
    </submittedName>
</protein>
<organism evidence="2 3">
    <name type="scientific">Alloalcanivorax profundimaris</name>
    <dbReference type="NCBI Taxonomy" id="2735259"/>
    <lineage>
        <taxon>Bacteria</taxon>
        <taxon>Pseudomonadati</taxon>
        <taxon>Pseudomonadota</taxon>
        <taxon>Gammaproteobacteria</taxon>
        <taxon>Oceanospirillales</taxon>
        <taxon>Alcanivoracaceae</taxon>
        <taxon>Alloalcanivorax</taxon>
    </lineage>
</organism>
<evidence type="ECO:0000313" key="3">
    <source>
        <dbReference type="Proteomes" id="UP000662703"/>
    </source>
</evidence>
<proteinExistence type="predicted"/>
<dbReference type="Pfam" id="PF05593">
    <property type="entry name" value="RHS_repeat"/>
    <property type="match status" value="1"/>
</dbReference>
<gene>
    <name evidence="2" type="ORF">Y5W_00161</name>
</gene>
<comment type="caution">
    <text evidence="2">The sequence shown here is derived from an EMBL/GenBank/DDBJ whole genome shotgun (WGS) entry which is preliminary data.</text>
</comment>
<sequence length="318" mass="31503">MLFCGVAQSATYSYDALGRVVSIQYENGTKVTYGYDSMGNRTETDIKQGTGSGGPDTFFAVLSVPSSVGRPAINLRSLANRRGYDGTETARITFIVPEDAIVVGEGGTESFPDGGVAIDTGDWPESLGNELTLKVSGKVYGGGGAGGNEAVKGNRTVYTGGDGGASIVLRTKLNVKIEEGGEIKGGGGGGGSGASSGVWRPMSPITLFNTHAGGAGGGGFPNGKAGHADRPGVFGTMAKDGTTSGGGRGSIALLRGGDKSPNGHGGKGGAAARPGGPGQASLEGYAGAAGGAAGAALETNGNNYSITNRGVLEGARRY</sequence>